<comment type="similarity">
    <text evidence="4">Belongs to the enoyl-CoA hydratase/isomerase family.</text>
</comment>
<evidence type="ECO:0000313" key="6">
    <source>
        <dbReference type="EMBL" id="TQD70852.1"/>
    </source>
</evidence>
<keyword evidence="7" id="KW-1185">Reference proteome</keyword>
<dbReference type="AlphaFoldDB" id="A0A540KA86"/>
<dbReference type="InterPro" id="IPR032259">
    <property type="entry name" value="HIBYL-CoA-H"/>
</dbReference>
<name>A0A540KA86_MALBA</name>
<dbReference type="SUPFAM" id="SSF52096">
    <property type="entry name" value="ClpP/crotonase"/>
    <property type="match status" value="1"/>
</dbReference>
<sequence length="190" mass="20410">MLSRLSQLFLAYDNSSNVKLIILKSNGRAFCAGGDVAAVSILNGIAMGGGVGISIHGKFRVATDNSVFAMPETALGLFPDVGASYFLSRLPGFFGEYLGLTGARLNGAEMLACGRATHYVPSAKLSSLEEALKCRVASSTSSSCDLASTISAIIDEYSLKKPALNEKSAYYKRDKLMILLCFQYLTIYRY</sequence>
<evidence type="ECO:0000256" key="1">
    <source>
        <dbReference type="ARBA" id="ARBA00001709"/>
    </source>
</evidence>
<proteinExistence type="inferred from homology"/>
<dbReference type="InterPro" id="IPR045004">
    <property type="entry name" value="ECH_dom"/>
</dbReference>
<evidence type="ECO:0000256" key="4">
    <source>
        <dbReference type="RuleBase" id="RU369070"/>
    </source>
</evidence>
<dbReference type="EMBL" id="VIEB01001668">
    <property type="protein sequence ID" value="TQD70852.1"/>
    <property type="molecule type" value="Genomic_DNA"/>
</dbReference>
<evidence type="ECO:0000313" key="7">
    <source>
        <dbReference type="Proteomes" id="UP000315295"/>
    </source>
</evidence>
<organism evidence="6 7">
    <name type="scientific">Malus baccata</name>
    <name type="common">Siberian crab apple</name>
    <name type="synonym">Pyrus baccata</name>
    <dbReference type="NCBI Taxonomy" id="106549"/>
    <lineage>
        <taxon>Eukaryota</taxon>
        <taxon>Viridiplantae</taxon>
        <taxon>Streptophyta</taxon>
        <taxon>Embryophyta</taxon>
        <taxon>Tracheophyta</taxon>
        <taxon>Spermatophyta</taxon>
        <taxon>Magnoliopsida</taxon>
        <taxon>eudicotyledons</taxon>
        <taxon>Gunneridae</taxon>
        <taxon>Pentapetalae</taxon>
        <taxon>rosids</taxon>
        <taxon>fabids</taxon>
        <taxon>Rosales</taxon>
        <taxon>Rosaceae</taxon>
        <taxon>Amygdaloideae</taxon>
        <taxon>Maleae</taxon>
        <taxon>Malus</taxon>
    </lineage>
</organism>
<evidence type="ECO:0000259" key="5">
    <source>
        <dbReference type="Pfam" id="PF16113"/>
    </source>
</evidence>
<comment type="catalytic activity">
    <reaction evidence="1 4">
        <text>3-hydroxy-2-methylpropanoyl-CoA + H2O = 3-hydroxy-2-methylpropanoate + CoA + H(+)</text>
        <dbReference type="Rhea" id="RHEA:20888"/>
        <dbReference type="ChEBI" id="CHEBI:11805"/>
        <dbReference type="ChEBI" id="CHEBI:15377"/>
        <dbReference type="ChEBI" id="CHEBI:15378"/>
        <dbReference type="ChEBI" id="CHEBI:57287"/>
        <dbReference type="ChEBI" id="CHEBI:57340"/>
        <dbReference type="EC" id="3.1.2.4"/>
    </reaction>
</comment>
<dbReference type="PANTHER" id="PTHR43176">
    <property type="entry name" value="3-HYDROXYISOBUTYRYL-COA HYDROLASE-RELATED"/>
    <property type="match status" value="1"/>
</dbReference>
<dbReference type="Pfam" id="PF16113">
    <property type="entry name" value="ECH_2"/>
    <property type="match status" value="1"/>
</dbReference>
<dbReference type="STRING" id="106549.A0A540KA86"/>
<evidence type="ECO:0000256" key="3">
    <source>
        <dbReference type="ARBA" id="ARBA00022801"/>
    </source>
</evidence>
<dbReference type="GO" id="GO:0006574">
    <property type="term" value="P:L-valine catabolic process"/>
    <property type="evidence" value="ECO:0007669"/>
    <property type="project" value="UniProtKB-UniRule"/>
</dbReference>
<dbReference type="Proteomes" id="UP000315295">
    <property type="component" value="Unassembled WGS sequence"/>
</dbReference>
<accession>A0A540KA86</accession>
<dbReference type="InterPro" id="IPR029045">
    <property type="entry name" value="ClpP/crotonase-like_dom_sf"/>
</dbReference>
<keyword evidence="3 4" id="KW-0378">Hydrolase</keyword>
<comment type="function">
    <text evidence="4">Hydrolyzes 3-hydroxyisobutyryl-CoA (HIBYL-CoA), a saline catabolite. Has high activity toward isobutyryl-CoA. Could be an isobutyryl-CoA dehydrogenase that functions in valine catabolism.</text>
</comment>
<protein>
    <recommendedName>
        <fullName evidence="2 4">3-hydroxyisobutyryl-CoA hydrolase</fullName>
        <shortName evidence="4">HIB-CoA hydrolase</shortName>
        <shortName evidence="4">HIBYL-CoA-H</shortName>
        <ecNumber evidence="2 4">3.1.2.4</ecNumber>
    </recommendedName>
    <alternativeName>
        <fullName evidence="4">3-hydroxyisobutyryl-coenzyme A hydrolase</fullName>
    </alternativeName>
</protein>
<dbReference type="PANTHER" id="PTHR43176:SF3">
    <property type="entry name" value="3-HYDROXYISOBUTYRYL-COA HYDROLASE, MITOCHONDRIAL"/>
    <property type="match status" value="1"/>
</dbReference>
<dbReference type="GO" id="GO:0003860">
    <property type="term" value="F:3-hydroxyisobutyryl-CoA hydrolase activity"/>
    <property type="evidence" value="ECO:0007669"/>
    <property type="project" value="UniProtKB-UniRule"/>
</dbReference>
<reference evidence="6 7" key="1">
    <citation type="journal article" date="2019" name="G3 (Bethesda)">
        <title>Sequencing of a Wild Apple (Malus baccata) Genome Unravels the Differences Between Cultivated and Wild Apple Species Regarding Disease Resistance and Cold Tolerance.</title>
        <authorList>
            <person name="Chen X."/>
        </authorList>
    </citation>
    <scope>NUCLEOTIDE SEQUENCE [LARGE SCALE GENOMIC DNA]</scope>
    <source>
        <strain evidence="7">cv. Shandingzi</strain>
        <tissue evidence="6">Leaves</tissue>
    </source>
</reference>
<evidence type="ECO:0000256" key="2">
    <source>
        <dbReference type="ARBA" id="ARBA00011915"/>
    </source>
</evidence>
<dbReference type="EC" id="3.1.2.4" evidence="2 4"/>
<comment type="caution">
    <text evidence="6">The sequence shown here is derived from an EMBL/GenBank/DDBJ whole genome shotgun (WGS) entry which is preliminary data.</text>
</comment>
<comment type="pathway">
    <text evidence="4">Amino-acid degradation; L-valine degradation.</text>
</comment>
<dbReference type="Gene3D" id="3.90.226.10">
    <property type="entry name" value="2-enoyl-CoA Hydratase, Chain A, domain 1"/>
    <property type="match status" value="2"/>
</dbReference>
<dbReference type="CDD" id="cd06558">
    <property type="entry name" value="crotonase-like"/>
    <property type="match status" value="1"/>
</dbReference>
<feature type="domain" description="Enoyl-CoA hydratase/isomerase" evidence="5">
    <location>
        <begin position="38"/>
        <end position="182"/>
    </location>
</feature>
<gene>
    <name evidence="6" type="ORF">C1H46_043618</name>
</gene>